<comment type="subcellular location">
    <subcellularLocation>
        <location evidence="1">Cell membrane</location>
        <topology evidence="1">Multi-pass membrane protein</topology>
    </subcellularLocation>
</comment>
<dbReference type="GO" id="GO:0022857">
    <property type="term" value="F:transmembrane transporter activity"/>
    <property type="evidence" value="ECO:0007669"/>
    <property type="project" value="InterPro"/>
</dbReference>
<protein>
    <submittedName>
        <fullName evidence="9">Drug resistance transporter, EmrB/QacA subfamily</fullName>
    </submittedName>
</protein>
<feature type="transmembrane region" description="Helical" evidence="7">
    <location>
        <begin position="297"/>
        <end position="315"/>
    </location>
</feature>
<dbReference type="NCBIfam" id="TIGR00711">
    <property type="entry name" value="efflux_EmrB"/>
    <property type="match status" value="1"/>
</dbReference>
<feature type="transmembrane region" description="Helical" evidence="7">
    <location>
        <begin position="264"/>
        <end position="285"/>
    </location>
</feature>
<evidence type="ECO:0000256" key="1">
    <source>
        <dbReference type="ARBA" id="ARBA00004651"/>
    </source>
</evidence>
<keyword evidence="2" id="KW-0813">Transport</keyword>
<feature type="transmembrane region" description="Helical" evidence="7">
    <location>
        <begin position="226"/>
        <end position="243"/>
    </location>
</feature>
<keyword evidence="5 7" id="KW-1133">Transmembrane helix</keyword>
<dbReference type="Gene3D" id="1.20.1250.20">
    <property type="entry name" value="MFS general substrate transporter like domains"/>
    <property type="match status" value="1"/>
</dbReference>
<dbReference type="CDD" id="cd17321">
    <property type="entry name" value="MFS_MMR_MDR_like"/>
    <property type="match status" value="1"/>
</dbReference>
<dbReference type="InterPro" id="IPR004638">
    <property type="entry name" value="EmrB-like"/>
</dbReference>
<evidence type="ECO:0000256" key="2">
    <source>
        <dbReference type="ARBA" id="ARBA00022448"/>
    </source>
</evidence>
<organism evidence="9 10">
    <name type="scientific">Kibdelosporangium aridum</name>
    <dbReference type="NCBI Taxonomy" id="2030"/>
    <lineage>
        <taxon>Bacteria</taxon>
        <taxon>Bacillati</taxon>
        <taxon>Actinomycetota</taxon>
        <taxon>Actinomycetes</taxon>
        <taxon>Pseudonocardiales</taxon>
        <taxon>Pseudonocardiaceae</taxon>
        <taxon>Kibdelosporangium</taxon>
    </lineage>
</organism>
<dbReference type="GO" id="GO:0005886">
    <property type="term" value="C:plasma membrane"/>
    <property type="evidence" value="ECO:0007669"/>
    <property type="project" value="UniProtKB-SubCell"/>
</dbReference>
<dbReference type="AlphaFoldDB" id="A0A1W2FRP3"/>
<accession>A0A1W2FRP3</accession>
<sequence length="464" mass="47726">MLTEGSPKTRNRWWSLLILCAGQLMIILDGSIVTVAMPAIQRELGFTQSALAWVVNAYLIAFGGLLLLAGRLGDLIGRRRMFVAGLIVFTAASLLCGVAPSQEMLIVARFLQGAGGAMASAVVLGMVVTMFPEPKEQAKAIGVVSFVSASGASIGLLAGGVLTDAISWNWIFFINVPIGVAATVLALTFDKDRGIGFGKGADIIGAVLVTGGLMLLVYAIVETNPVLLAAAVALIAAFLVRQAKAATPLLPLRIFRSRAVSGANVVQMLMVAGLFGFQFLGALYLQQVLHYDALRTGLAYLPVTVAIALVSLFVAPKLKPAVALPGGLVGITVALLLLTQAPVNGQYLVHVLPVMILLGIGGGMAMPAVMGQAMSGATPEDSGLASGLVNTTQQVGGAVGLAVLSTFAASRTESELANGTANVEALNSGFHLAFGVSAGFVVAAIVVALTVLRRSRKPELALAG</sequence>
<feature type="transmembrane region" description="Helical" evidence="7">
    <location>
        <begin position="50"/>
        <end position="69"/>
    </location>
</feature>
<name>A0A1W2FRP3_KIBAR</name>
<dbReference type="PROSITE" id="PS50850">
    <property type="entry name" value="MFS"/>
    <property type="match status" value="1"/>
</dbReference>
<dbReference type="InterPro" id="IPR020846">
    <property type="entry name" value="MFS_dom"/>
</dbReference>
<dbReference type="PANTHER" id="PTHR42718">
    <property type="entry name" value="MAJOR FACILITATOR SUPERFAMILY MULTIDRUG TRANSPORTER MFSC"/>
    <property type="match status" value="1"/>
</dbReference>
<dbReference type="SUPFAM" id="SSF103473">
    <property type="entry name" value="MFS general substrate transporter"/>
    <property type="match status" value="1"/>
</dbReference>
<dbReference type="Pfam" id="PF07690">
    <property type="entry name" value="MFS_1"/>
    <property type="match status" value="1"/>
</dbReference>
<dbReference type="InterPro" id="IPR011701">
    <property type="entry name" value="MFS"/>
</dbReference>
<evidence type="ECO:0000259" key="8">
    <source>
        <dbReference type="PROSITE" id="PS50850"/>
    </source>
</evidence>
<feature type="transmembrane region" description="Helical" evidence="7">
    <location>
        <begin position="12"/>
        <end position="38"/>
    </location>
</feature>
<feature type="transmembrane region" description="Helical" evidence="7">
    <location>
        <begin position="322"/>
        <end position="341"/>
    </location>
</feature>
<evidence type="ECO:0000313" key="10">
    <source>
        <dbReference type="Proteomes" id="UP000192674"/>
    </source>
</evidence>
<evidence type="ECO:0000256" key="5">
    <source>
        <dbReference type="ARBA" id="ARBA00022989"/>
    </source>
</evidence>
<dbReference type="Gene3D" id="1.20.1720.10">
    <property type="entry name" value="Multidrug resistance protein D"/>
    <property type="match status" value="1"/>
</dbReference>
<dbReference type="RefSeq" id="WP_084432977.1">
    <property type="nucleotide sequence ID" value="NZ_FWXV01000010.1"/>
</dbReference>
<evidence type="ECO:0000256" key="7">
    <source>
        <dbReference type="SAM" id="Phobius"/>
    </source>
</evidence>
<evidence type="ECO:0000256" key="4">
    <source>
        <dbReference type="ARBA" id="ARBA00022692"/>
    </source>
</evidence>
<feature type="transmembrane region" description="Helical" evidence="7">
    <location>
        <begin position="168"/>
        <end position="189"/>
    </location>
</feature>
<keyword evidence="4 7" id="KW-0812">Transmembrane</keyword>
<keyword evidence="6 7" id="KW-0472">Membrane</keyword>
<keyword evidence="10" id="KW-1185">Reference proteome</keyword>
<dbReference type="EMBL" id="FWXV01000010">
    <property type="protein sequence ID" value="SMD24444.1"/>
    <property type="molecule type" value="Genomic_DNA"/>
</dbReference>
<reference evidence="9 10" key="1">
    <citation type="submission" date="2017-04" db="EMBL/GenBank/DDBJ databases">
        <authorList>
            <person name="Afonso C.L."/>
            <person name="Miller P.J."/>
            <person name="Scott M.A."/>
            <person name="Spackman E."/>
            <person name="Goraichik I."/>
            <person name="Dimitrov K.M."/>
            <person name="Suarez D.L."/>
            <person name="Swayne D.E."/>
        </authorList>
    </citation>
    <scope>NUCLEOTIDE SEQUENCE [LARGE SCALE GENOMIC DNA]</scope>
    <source>
        <strain evidence="9 10">DSM 43828</strain>
    </source>
</reference>
<feature type="domain" description="Major facilitator superfamily (MFS) profile" evidence="8">
    <location>
        <begin position="15"/>
        <end position="456"/>
    </location>
</feature>
<gene>
    <name evidence="9" type="ORF">SAMN05661093_08545</name>
</gene>
<feature type="transmembrane region" description="Helical" evidence="7">
    <location>
        <begin position="429"/>
        <end position="452"/>
    </location>
</feature>
<evidence type="ECO:0000313" key="9">
    <source>
        <dbReference type="EMBL" id="SMD24444.1"/>
    </source>
</evidence>
<dbReference type="Proteomes" id="UP000192674">
    <property type="component" value="Unassembled WGS sequence"/>
</dbReference>
<evidence type="ECO:0000256" key="3">
    <source>
        <dbReference type="ARBA" id="ARBA00022475"/>
    </source>
</evidence>
<dbReference type="OrthoDB" id="9807274at2"/>
<feature type="transmembrane region" description="Helical" evidence="7">
    <location>
        <begin position="347"/>
        <end position="366"/>
    </location>
</feature>
<feature type="transmembrane region" description="Helical" evidence="7">
    <location>
        <begin position="140"/>
        <end position="162"/>
    </location>
</feature>
<dbReference type="PANTHER" id="PTHR42718:SF46">
    <property type="entry name" value="BLR6921 PROTEIN"/>
    <property type="match status" value="1"/>
</dbReference>
<proteinExistence type="predicted"/>
<evidence type="ECO:0000256" key="6">
    <source>
        <dbReference type="ARBA" id="ARBA00023136"/>
    </source>
</evidence>
<keyword evidence="3" id="KW-1003">Cell membrane</keyword>
<feature type="transmembrane region" description="Helical" evidence="7">
    <location>
        <begin position="106"/>
        <end position="128"/>
    </location>
</feature>
<feature type="transmembrane region" description="Helical" evidence="7">
    <location>
        <begin position="81"/>
        <end position="100"/>
    </location>
</feature>
<feature type="transmembrane region" description="Helical" evidence="7">
    <location>
        <begin position="201"/>
        <end position="220"/>
    </location>
</feature>
<dbReference type="InterPro" id="IPR036259">
    <property type="entry name" value="MFS_trans_sf"/>
</dbReference>